<protein>
    <recommendedName>
        <fullName evidence="4">Fungal STAND N-terminal Goodbye domain-containing protein</fullName>
    </recommendedName>
</protein>
<keyword evidence="3" id="KW-1185">Reference proteome</keyword>
<dbReference type="PANTHER" id="PTHR40619:SF3">
    <property type="entry name" value="FUNGAL STAND N-TERMINAL GOODBYE DOMAIN-CONTAINING PROTEIN"/>
    <property type="match status" value="1"/>
</dbReference>
<reference evidence="2" key="1">
    <citation type="journal article" date="2020" name="Stud. Mycol.">
        <title>101 Dothideomycetes genomes: a test case for predicting lifestyles and emergence of pathogens.</title>
        <authorList>
            <person name="Haridas S."/>
            <person name="Albert R."/>
            <person name="Binder M."/>
            <person name="Bloem J."/>
            <person name="Labutti K."/>
            <person name="Salamov A."/>
            <person name="Andreopoulos B."/>
            <person name="Baker S."/>
            <person name="Barry K."/>
            <person name="Bills G."/>
            <person name="Bluhm B."/>
            <person name="Cannon C."/>
            <person name="Castanera R."/>
            <person name="Culley D."/>
            <person name="Daum C."/>
            <person name="Ezra D."/>
            <person name="Gonzalez J."/>
            <person name="Henrissat B."/>
            <person name="Kuo A."/>
            <person name="Liang C."/>
            <person name="Lipzen A."/>
            <person name="Lutzoni F."/>
            <person name="Magnuson J."/>
            <person name="Mondo S."/>
            <person name="Nolan M."/>
            <person name="Ohm R."/>
            <person name="Pangilinan J."/>
            <person name="Park H.-J."/>
            <person name="Ramirez L."/>
            <person name="Alfaro M."/>
            <person name="Sun H."/>
            <person name="Tritt A."/>
            <person name="Yoshinaga Y."/>
            <person name="Zwiers L.-H."/>
            <person name="Turgeon B."/>
            <person name="Goodwin S."/>
            <person name="Spatafora J."/>
            <person name="Crous P."/>
            <person name="Grigoriev I."/>
        </authorList>
    </citation>
    <scope>NUCLEOTIDE SEQUENCE</scope>
    <source>
        <strain evidence="2">CBS 122681</strain>
    </source>
</reference>
<accession>A0A6A6SHR9</accession>
<sequence>MATSSRRLGGLVDTYLRKRLRHDIHPALTAVRDQSDATDVEAQRSIPEAVIWRPQTDDIPAPVALNDEKDVEISLWTHLTSCSEEVYRDAKREMESLEEAMKAFEETTTESRFRTEVMNERFHTRGDVLSDGLRSFGRNNKVFETWASLLPSDSEYVSVLCGGLKLIIRAAARLHDLRSEICDALAEISVLLKCTHIVVSIFERSKDLVQASSALYSAIIVAIHHIVACDLEDLLKSVRRQADRFEQTVRLHSYERIVITSQMVQNQGIYQEENHKVLVRSLDESGSDIRNFRSDSHDATGILQSKLTRMEAQVSDMTQVLVRFLSSNSRLDVRAQDLRGPNLPIRKARSEAKLICEVPGMQKALISAFDYDSSVNESDIIAGLRGVWLIPRPEQDRLVAAMQSPKLQAWITNTKSSALFLNFNASRNRQSTSFIAAKLADSVPPSPMEDKHKTNSVLALSFFCGSHAHPNDIDFGAGGMMRSLISQLLLAYPGFGLHVVRQIQKADLDYIEDLCRIFYSLMVQLPQHKVMFCLLDGVTLLEDHKSLREDSEAAIKNMMEVVSWTAEYGCCFKLLLTSPGTSRILHRHLLQPEKDCVWLPARVPSQGGFTNGKWEVVIGRGMGRLQVYER</sequence>
<evidence type="ECO:0000313" key="2">
    <source>
        <dbReference type="EMBL" id="KAF2647326.1"/>
    </source>
</evidence>
<feature type="coiled-coil region" evidence="1">
    <location>
        <begin position="80"/>
        <end position="107"/>
    </location>
</feature>
<dbReference type="PANTHER" id="PTHR40619">
    <property type="entry name" value="FUNGAL STAND N-TERMINAL GOODBYE DOMAIN-CONTAINING PROTEIN"/>
    <property type="match status" value="1"/>
</dbReference>
<dbReference type="Proteomes" id="UP000799324">
    <property type="component" value="Unassembled WGS sequence"/>
</dbReference>
<dbReference type="OrthoDB" id="5419927at2759"/>
<evidence type="ECO:0000313" key="3">
    <source>
        <dbReference type="Proteomes" id="UP000799324"/>
    </source>
</evidence>
<evidence type="ECO:0008006" key="4">
    <source>
        <dbReference type="Google" id="ProtNLM"/>
    </source>
</evidence>
<organism evidence="2 3">
    <name type="scientific">Lophiostoma macrostomum CBS 122681</name>
    <dbReference type="NCBI Taxonomy" id="1314788"/>
    <lineage>
        <taxon>Eukaryota</taxon>
        <taxon>Fungi</taxon>
        <taxon>Dikarya</taxon>
        <taxon>Ascomycota</taxon>
        <taxon>Pezizomycotina</taxon>
        <taxon>Dothideomycetes</taxon>
        <taxon>Pleosporomycetidae</taxon>
        <taxon>Pleosporales</taxon>
        <taxon>Lophiostomataceae</taxon>
        <taxon>Lophiostoma</taxon>
    </lineage>
</organism>
<proteinExistence type="predicted"/>
<evidence type="ECO:0000256" key="1">
    <source>
        <dbReference type="SAM" id="Coils"/>
    </source>
</evidence>
<name>A0A6A6SHR9_9PLEO</name>
<dbReference type="EMBL" id="MU004634">
    <property type="protein sequence ID" value="KAF2647326.1"/>
    <property type="molecule type" value="Genomic_DNA"/>
</dbReference>
<gene>
    <name evidence="2" type="ORF">K491DRAFT_709242</name>
</gene>
<keyword evidence="1" id="KW-0175">Coiled coil</keyword>
<dbReference type="AlphaFoldDB" id="A0A6A6SHR9"/>